<evidence type="ECO:0000313" key="2">
    <source>
        <dbReference type="Proteomes" id="UP000187059"/>
    </source>
</evidence>
<evidence type="ECO:0000313" key="1">
    <source>
        <dbReference type="EMBL" id="APZ53723.1"/>
    </source>
</evidence>
<gene>
    <name evidence="1" type="ORF">Ga0080574_TMP3389</name>
</gene>
<dbReference type="Proteomes" id="UP000187059">
    <property type="component" value="Chromosome"/>
</dbReference>
<dbReference type="KEGG" id="paby:Ga0080574_TMP3389"/>
<keyword evidence="2" id="KW-1185">Reference proteome</keyword>
<protein>
    <submittedName>
        <fullName evidence="1">Uncharacterized protein</fullName>
    </submittedName>
</protein>
<name>A0A1P8UWF2_9RHOB</name>
<proteinExistence type="predicted"/>
<sequence>MLSPNWFFAAPELMGETDVIRYRIRNPKGLQELQDLIADLPVPTPQRQPELV</sequence>
<accession>A0A1P8UWF2</accession>
<organism evidence="1 2">
    <name type="scientific">Salipiger abyssi</name>
    <dbReference type="NCBI Taxonomy" id="1250539"/>
    <lineage>
        <taxon>Bacteria</taxon>
        <taxon>Pseudomonadati</taxon>
        <taxon>Pseudomonadota</taxon>
        <taxon>Alphaproteobacteria</taxon>
        <taxon>Rhodobacterales</taxon>
        <taxon>Roseobacteraceae</taxon>
        <taxon>Salipiger</taxon>
    </lineage>
</organism>
<reference evidence="1 2" key="1">
    <citation type="submission" date="2016-04" db="EMBL/GenBank/DDBJ databases">
        <title>Deep-sea bacteria in the southern Pacific.</title>
        <authorList>
            <person name="Tang K."/>
        </authorList>
    </citation>
    <scope>NUCLEOTIDE SEQUENCE [LARGE SCALE GENOMIC DNA]</scope>
    <source>
        <strain evidence="1 2">JLT2014</strain>
    </source>
</reference>
<dbReference type="EMBL" id="CP015093">
    <property type="protein sequence ID" value="APZ53723.1"/>
    <property type="molecule type" value="Genomic_DNA"/>
</dbReference>
<dbReference type="STRING" id="1250539.Ga0080574_TMP3389"/>
<dbReference type="AlphaFoldDB" id="A0A1P8UWF2"/>